<sequence>MKRILVLVTCFFPLILCAQTKLTQPQMDDFSDRAAHHFQIPNDSIMGFITDQMTRSGSGGLDVDKTMGELKKDPEALDAALKYLYQFSNCNRQRLIGNLRTMGIQNANVFPMATYIVNKYKGEAKELMEEKAAYVKLMPSPAPPAAAAPVASNNAAQPEAANTTSTANTAAPTQTAAVAPPPPPAPDPYNWDVRKIFSLHQPEKFIEMYGKENVITRQATDMEGNNIGQAYVVFPDSNNEMQVIFGGDSTTTVIFNKENAKWKSPFGIKVGDPLAKIVKINGKDFRINGFEWANGGSVDSWEGGAMDGKGVSITFKAMNTGDPKLYDPVTGDKKVKSDHSSMKKLDVVVEEISFKSN</sequence>
<dbReference type="Proteomes" id="UP001549749">
    <property type="component" value="Unassembled WGS sequence"/>
</dbReference>
<evidence type="ECO:0000313" key="4">
    <source>
        <dbReference type="Proteomes" id="UP001549749"/>
    </source>
</evidence>
<name>A0ABV2TEZ6_9BACT</name>
<dbReference type="EMBL" id="JBEXAC010000004">
    <property type="protein sequence ID" value="MET7001613.1"/>
    <property type="molecule type" value="Genomic_DNA"/>
</dbReference>
<organism evidence="3 4">
    <name type="scientific">Chitinophaga defluvii</name>
    <dbReference type="NCBI Taxonomy" id="3163343"/>
    <lineage>
        <taxon>Bacteria</taxon>
        <taxon>Pseudomonadati</taxon>
        <taxon>Bacteroidota</taxon>
        <taxon>Chitinophagia</taxon>
        <taxon>Chitinophagales</taxon>
        <taxon>Chitinophagaceae</taxon>
        <taxon>Chitinophaga</taxon>
    </lineage>
</organism>
<keyword evidence="4" id="KW-1185">Reference proteome</keyword>
<proteinExistence type="predicted"/>
<feature type="region of interest" description="Disordered" evidence="1">
    <location>
        <begin position="145"/>
        <end position="185"/>
    </location>
</feature>
<evidence type="ECO:0000313" key="3">
    <source>
        <dbReference type="EMBL" id="MET7001613.1"/>
    </source>
</evidence>
<evidence type="ECO:0000256" key="2">
    <source>
        <dbReference type="SAM" id="SignalP"/>
    </source>
</evidence>
<keyword evidence="2" id="KW-0732">Signal</keyword>
<protein>
    <submittedName>
        <fullName evidence="3">Uncharacterized protein</fullName>
    </submittedName>
</protein>
<accession>A0ABV2TEZ6</accession>
<evidence type="ECO:0000256" key="1">
    <source>
        <dbReference type="SAM" id="MobiDB-lite"/>
    </source>
</evidence>
<gene>
    <name evidence="3" type="ORF">ABR189_29795</name>
</gene>
<feature type="chain" id="PRO_5045767996" evidence="2">
    <location>
        <begin position="19"/>
        <end position="357"/>
    </location>
</feature>
<comment type="caution">
    <text evidence="3">The sequence shown here is derived from an EMBL/GenBank/DDBJ whole genome shotgun (WGS) entry which is preliminary data.</text>
</comment>
<feature type="signal peptide" evidence="2">
    <location>
        <begin position="1"/>
        <end position="18"/>
    </location>
</feature>
<feature type="compositionally biased region" description="Low complexity" evidence="1">
    <location>
        <begin position="147"/>
        <end position="178"/>
    </location>
</feature>
<reference evidence="3 4" key="1">
    <citation type="submission" date="2024-06" db="EMBL/GenBank/DDBJ databases">
        <title>Chitinophaga defluvii sp. nov., isolated from municipal sewage.</title>
        <authorList>
            <person name="Zhang L."/>
        </authorList>
    </citation>
    <scope>NUCLEOTIDE SEQUENCE [LARGE SCALE GENOMIC DNA]</scope>
    <source>
        <strain evidence="3 4">H8</strain>
    </source>
</reference>
<dbReference type="RefSeq" id="WP_354664188.1">
    <property type="nucleotide sequence ID" value="NZ_JBEXAC010000004.1"/>
</dbReference>